<dbReference type="EMBL" id="ML977137">
    <property type="protein sequence ID" value="KAF1992278.1"/>
    <property type="molecule type" value="Genomic_DNA"/>
</dbReference>
<dbReference type="AlphaFoldDB" id="A0A6G1HH60"/>
<sequence>MESTSAACREGSLNSQQQPASPCGIQPAGPAHPDDDTTIWSGEDAGGERPQLADTTAERHGWQRKKVHTNGHAMSLGAQWGRSRIHKSSFKAAVAVQMHSPTALVARGVEDSMLGAAHTLYCTVFAVLPQHLAVAMPVDLGFWDQRVPCNPMPLVARLAGERWRRSSPVNSRRVNESSRLSTVRSGVGTQEKCGSATEPSGPAASAIDDGPGGSGACMSGCRLAEAL</sequence>
<feature type="region of interest" description="Disordered" evidence="1">
    <location>
        <begin position="1"/>
        <end position="61"/>
    </location>
</feature>
<dbReference type="Proteomes" id="UP000800041">
    <property type="component" value="Unassembled WGS sequence"/>
</dbReference>
<proteinExistence type="predicted"/>
<accession>A0A6G1HH60</accession>
<organism evidence="2 3">
    <name type="scientific">Aulographum hederae CBS 113979</name>
    <dbReference type="NCBI Taxonomy" id="1176131"/>
    <lineage>
        <taxon>Eukaryota</taxon>
        <taxon>Fungi</taxon>
        <taxon>Dikarya</taxon>
        <taxon>Ascomycota</taxon>
        <taxon>Pezizomycotina</taxon>
        <taxon>Dothideomycetes</taxon>
        <taxon>Pleosporomycetidae</taxon>
        <taxon>Aulographales</taxon>
        <taxon>Aulographaceae</taxon>
    </lineage>
</organism>
<feature type="compositionally biased region" description="Polar residues" evidence="1">
    <location>
        <begin position="1"/>
        <end position="20"/>
    </location>
</feature>
<feature type="region of interest" description="Disordered" evidence="1">
    <location>
        <begin position="166"/>
        <end position="213"/>
    </location>
</feature>
<keyword evidence="3" id="KW-1185">Reference proteome</keyword>
<feature type="compositionally biased region" description="Low complexity" evidence="1">
    <location>
        <begin position="166"/>
        <end position="181"/>
    </location>
</feature>
<evidence type="ECO:0000256" key="1">
    <source>
        <dbReference type="SAM" id="MobiDB-lite"/>
    </source>
</evidence>
<protein>
    <submittedName>
        <fullName evidence="2">Uncharacterized protein</fullName>
    </submittedName>
</protein>
<name>A0A6G1HH60_9PEZI</name>
<evidence type="ECO:0000313" key="2">
    <source>
        <dbReference type="EMBL" id="KAF1992278.1"/>
    </source>
</evidence>
<reference evidence="2" key="1">
    <citation type="journal article" date="2020" name="Stud. Mycol.">
        <title>101 Dothideomycetes genomes: a test case for predicting lifestyles and emergence of pathogens.</title>
        <authorList>
            <person name="Haridas S."/>
            <person name="Albert R."/>
            <person name="Binder M."/>
            <person name="Bloem J."/>
            <person name="Labutti K."/>
            <person name="Salamov A."/>
            <person name="Andreopoulos B."/>
            <person name="Baker S."/>
            <person name="Barry K."/>
            <person name="Bills G."/>
            <person name="Bluhm B."/>
            <person name="Cannon C."/>
            <person name="Castanera R."/>
            <person name="Culley D."/>
            <person name="Daum C."/>
            <person name="Ezra D."/>
            <person name="Gonzalez J."/>
            <person name="Henrissat B."/>
            <person name="Kuo A."/>
            <person name="Liang C."/>
            <person name="Lipzen A."/>
            <person name="Lutzoni F."/>
            <person name="Magnuson J."/>
            <person name="Mondo S."/>
            <person name="Nolan M."/>
            <person name="Ohm R."/>
            <person name="Pangilinan J."/>
            <person name="Park H.-J."/>
            <person name="Ramirez L."/>
            <person name="Alfaro M."/>
            <person name="Sun H."/>
            <person name="Tritt A."/>
            <person name="Yoshinaga Y."/>
            <person name="Zwiers L.-H."/>
            <person name="Turgeon B."/>
            <person name="Goodwin S."/>
            <person name="Spatafora J."/>
            <person name="Crous P."/>
            <person name="Grigoriev I."/>
        </authorList>
    </citation>
    <scope>NUCLEOTIDE SEQUENCE</scope>
    <source>
        <strain evidence="2">CBS 113979</strain>
    </source>
</reference>
<gene>
    <name evidence="2" type="ORF">K402DRAFT_399413</name>
</gene>
<evidence type="ECO:0000313" key="3">
    <source>
        <dbReference type="Proteomes" id="UP000800041"/>
    </source>
</evidence>